<dbReference type="Proteomes" id="UP000765509">
    <property type="component" value="Unassembled WGS sequence"/>
</dbReference>
<evidence type="ECO:0000313" key="3">
    <source>
        <dbReference type="Proteomes" id="UP000765509"/>
    </source>
</evidence>
<evidence type="ECO:0000313" key="2">
    <source>
        <dbReference type="EMBL" id="MBW0492840.1"/>
    </source>
</evidence>
<name>A0A9Q3CZU2_9BASI</name>
<keyword evidence="3" id="KW-1185">Reference proteome</keyword>
<protein>
    <submittedName>
        <fullName evidence="2">Uncharacterized protein</fullName>
    </submittedName>
</protein>
<feature type="region of interest" description="Disordered" evidence="1">
    <location>
        <begin position="134"/>
        <end position="154"/>
    </location>
</feature>
<accession>A0A9Q3CZU2</accession>
<feature type="compositionally biased region" description="Polar residues" evidence="1">
    <location>
        <begin position="144"/>
        <end position="154"/>
    </location>
</feature>
<feature type="region of interest" description="Disordered" evidence="1">
    <location>
        <begin position="1"/>
        <end position="22"/>
    </location>
</feature>
<sequence>MGQNRPGSRRAPGFGPSRSYHRRAHTGDYAADALRSKKNVVTNHPNPSCIRSVSSLNNLRLPPSAFDVMFEKALPRWRSGGHSVGCWLYSSWLSLIVYIVPIHALSQDVHLFKPNPPLCRQFMQISEHNVDSEKPITPHRQASHDPSPSHLQPASSREYLTLDIKSQTHGSSHSSSQEKPENHSTMRFLSHLQKQLLCQPTLSHTNSRPIEVAPGLRILEGTSKKNTKALDTAVGTRQALSPRLEHYNIVRQRHLVFRWKAIIRLHLILSQRLLQEHGFAQKAEIFSQWVAESYERTAKNDPTTTYIQAVVPYALKASFLLGFLASYNCAGDRAKILDDVFYFFVRFWTSVLAEKVKERPRDSQFGLLSDHESLRRAVLYDTQQKLRYRKSNVREKHVSLPWLAVQLWLQVKQPKELERITDGKKFLNRHCRGFFHNMIIRLGIHYKIDINIDLHKLLDTTKASCHQSTKS</sequence>
<gene>
    <name evidence="2" type="ORF">O181_032555</name>
</gene>
<dbReference type="AlphaFoldDB" id="A0A9Q3CZU2"/>
<dbReference type="EMBL" id="AVOT02011778">
    <property type="protein sequence ID" value="MBW0492840.1"/>
    <property type="molecule type" value="Genomic_DNA"/>
</dbReference>
<reference evidence="2" key="1">
    <citation type="submission" date="2021-03" db="EMBL/GenBank/DDBJ databases">
        <title>Draft genome sequence of rust myrtle Austropuccinia psidii MF-1, a brazilian biotype.</title>
        <authorList>
            <person name="Quecine M.C."/>
            <person name="Pachon D.M.R."/>
            <person name="Bonatelli M.L."/>
            <person name="Correr F.H."/>
            <person name="Franceschini L.M."/>
            <person name="Leite T.F."/>
            <person name="Margarido G.R.A."/>
            <person name="Almeida C.A."/>
            <person name="Ferrarezi J.A."/>
            <person name="Labate C.A."/>
        </authorList>
    </citation>
    <scope>NUCLEOTIDE SEQUENCE</scope>
    <source>
        <strain evidence="2">MF-1</strain>
    </source>
</reference>
<organism evidence="2 3">
    <name type="scientific">Austropuccinia psidii MF-1</name>
    <dbReference type="NCBI Taxonomy" id="1389203"/>
    <lineage>
        <taxon>Eukaryota</taxon>
        <taxon>Fungi</taxon>
        <taxon>Dikarya</taxon>
        <taxon>Basidiomycota</taxon>
        <taxon>Pucciniomycotina</taxon>
        <taxon>Pucciniomycetes</taxon>
        <taxon>Pucciniales</taxon>
        <taxon>Sphaerophragmiaceae</taxon>
        <taxon>Austropuccinia</taxon>
    </lineage>
</organism>
<evidence type="ECO:0000256" key="1">
    <source>
        <dbReference type="SAM" id="MobiDB-lite"/>
    </source>
</evidence>
<comment type="caution">
    <text evidence="2">The sequence shown here is derived from an EMBL/GenBank/DDBJ whole genome shotgun (WGS) entry which is preliminary data.</text>
</comment>
<proteinExistence type="predicted"/>